<keyword evidence="4" id="KW-1185">Reference proteome</keyword>
<evidence type="ECO:0000256" key="1">
    <source>
        <dbReference type="ARBA" id="ARBA00023125"/>
    </source>
</evidence>
<evidence type="ECO:0000313" key="4">
    <source>
        <dbReference type="Proteomes" id="UP000291269"/>
    </source>
</evidence>
<keyword evidence="1" id="KW-0238">DNA-binding</keyword>
<dbReference type="Proteomes" id="UP000291269">
    <property type="component" value="Unassembled WGS sequence"/>
</dbReference>
<dbReference type="PANTHER" id="PTHR46558:SF4">
    <property type="entry name" value="DNA-BIDING PHAGE PROTEIN"/>
    <property type="match status" value="1"/>
</dbReference>
<dbReference type="InterPro" id="IPR001387">
    <property type="entry name" value="Cro/C1-type_HTH"/>
</dbReference>
<dbReference type="Pfam" id="PF01381">
    <property type="entry name" value="HTH_3"/>
    <property type="match status" value="1"/>
</dbReference>
<name>A0A4V1QV46_9FIRM</name>
<comment type="caution">
    <text evidence="3">The sequence shown here is derived from an EMBL/GenBank/DDBJ whole genome shotgun (WGS) entry which is preliminary data.</text>
</comment>
<organism evidence="3 4">
    <name type="scientific">Candidatus Borkfalkia ceftriaxoniphila</name>
    <dbReference type="NCBI Taxonomy" id="2508949"/>
    <lineage>
        <taxon>Bacteria</taxon>
        <taxon>Bacillati</taxon>
        <taxon>Bacillota</taxon>
        <taxon>Clostridia</taxon>
        <taxon>Christensenellales</taxon>
        <taxon>Christensenellaceae</taxon>
        <taxon>Candidatus Borkfalkia</taxon>
    </lineage>
</organism>
<dbReference type="CDD" id="cd00093">
    <property type="entry name" value="HTH_XRE"/>
    <property type="match status" value="1"/>
</dbReference>
<dbReference type="InterPro" id="IPR010982">
    <property type="entry name" value="Lambda_DNA-bd_dom_sf"/>
</dbReference>
<proteinExistence type="predicted"/>
<dbReference type="AlphaFoldDB" id="A0A4V1QV46"/>
<feature type="domain" description="HTH cro/C1-type" evidence="2">
    <location>
        <begin position="8"/>
        <end position="62"/>
    </location>
</feature>
<gene>
    <name evidence="3" type="ORF">ESZ91_03075</name>
</gene>
<dbReference type="RefSeq" id="WP_129224029.1">
    <property type="nucleotide sequence ID" value="NZ_SDOZ01000002.1"/>
</dbReference>
<dbReference type="Gene3D" id="1.10.260.40">
    <property type="entry name" value="lambda repressor-like DNA-binding domains"/>
    <property type="match status" value="1"/>
</dbReference>
<dbReference type="GO" id="GO:0003677">
    <property type="term" value="F:DNA binding"/>
    <property type="evidence" value="ECO:0007669"/>
    <property type="project" value="UniProtKB-KW"/>
</dbReference>
<dbReference type="SUPFAM" id="SSF47413">
    <property type="entry name" value="lambda repressor-like DNA-binding domains"/>
    <property type="match status" value="1"/>
</dbReference>
<dbReference type="OrthoDB" id="9801008at2"/>
<dbReference type="EMBL" id="SDOZ01000002">
    <property type="protein sequence ID" value="RXZ61386.1"/>
    <property type="molecule type" value="Genomic_DNA"/>
</dbReference>
<evidence type="ECO:0000259" key="2">
    <source>
        <dbReference type="PROSITE" id="PS50943"/>
    </source>
</evidence>
<dbReference type="PROSITE" id="PS50943">
    <property type="entry name" value="HTH_CROC1"/>
    <property type="match status" value="1"/>
</dbReference>
<accession>A0A4V1QV46</accession>
<dbReference type="PANTHER" id="PTHR46558">
    <property type="entry name" value="TRACRIPTIONAL REGULATORY PROTEIN-RELATED-RELATED"/>
    <property type="match status" value="1"/>
</dbReference>
<evidence type="ECO:0000313" key="3">
    <source>
        <dbReference type="EMBL" id="RXZ61386.1"/>
    </source>
</evidence>
<reference evidence="3 4" key="1">
    <citation type="journal article" date="2019" name="Gut">
        <title>Antibiotics-induced monodominance of a novel gut bacterial order.</title>
        <authorList>
            <person name="Hildebrand F."/>
            <person name="Moitinho-Silva L."/>
            <person name="Blasche S."/>
            <person name="Jahn M.T."/>
            <person name="Gossmann T.I."/>
            <person name="Heuerta-Cepas J."/>
            <person name="Hercog R."/>
            <person name="Luetge M."/>
            <person name="Bahram M."/>
            <person name="Pryszlak A."/>
            <person name="Alves R.J."/>
            <person name="Waszak S.M."/>
            <person name="Zhu A."/>
            <person name="Ye L."/>
            <person name="Costea P.I."/>
            <person name="Aalvink S."/>
            <person name="Belzer C."/>
            <person name="Forslund S.K."/>
            <person name="Sunagawa S."/>
            <person name="Hentschel U."/>
            <person name="Merten C."/>
            <person name="Patil K.R."/>
            <person name="Benes V."/>
            <person name="Bork P."/>
        </authorList>
    </citation>
    <scope>NUCLEOTIDE SEQUENCE [LARGE SCALE GENOMIC DNA]</scope>
    <source>
        <strain evidence="3 4">HDS1380</strain>
    </source>
</reference>
<sequence length="68" mass="7840">MNTFGDNLKRFREVNGFSQQELAEKLGTTQQRISEWERNKVEPGLYNLLRLSKALGVGLDELTEDLEI</sequence>
<dbReference type="SMART" id="SM00530">
    <property type="entry name" value="HTH_XRE"/>
    <property type="match status" value="1"/>
</dbReference>
<protein>
    <submittedName>
        <fullName evidence="3">XRE family transcriptional regulator</fullName>
    </submittedName>
</protein>